<dbReference type="OrthoDB" id="1905524at2759"/>
<dbReference type="Proteomes" id="UP001085076">
    <property type="component" value="Miscellaneous, Linkage group lg05"/>
</dbReference>
<dbReference type="AlphaFoldDB" id="A0A9D5CES7"/>
<keyword evidence="3" id="KW-1185">Reference proteome</keyword>
<evidence type="ECO:0000313" key="3">
    <source>
        <dbReference type="Proteomes" id="UP001085076"/>
    </source>
</evidence>
<evidence type="ECO:0000313" key="2">
    <source>
        <dbReference type="EMBL" id="KAJ0971962.1"/>
    </source>
</evidence>
<sequence length="95" mass="10048">MERNGSYGATWADQWDYGGESAHGVRGASNNSNNKKSGMEKTKAVASTGFQKTKAVASTGFKKVKEGIQWSCLLEVVAAITNGAGQFSDNTLRAS</sequence>
<evidence type="ECO:0000256" key="1">
    <source>
        <dbReference type="SAM" id="MobiDB-lite"/>
    </source>
</evidence>
<gene>
    <name evidence="2" type="ORF">J5N97_019921</name>
</gene>
<dbReference type="PANTHER" id="PTHR33386">
    <property type="entry name" value="OS02G0740600 PROTEIN"/>
    <property type="match status" value="1"/>
</dbReference>
<organism evidence="2 3">
    <name type="scientific">Dioscorea zingiberensis</name>
    <dbReference type="NCBI Taxonomy" id="325984"/>
    <lineage>
        <taxon>Eukaryota</taxon>
        <taxon>Viridiplantae</taxon>
        <taxon>Streptophyta</taxon>
        <taxon>Embryophyta</taxon>
        <taxon>Tracheophyta</taxon>
        <taxon>Spermatophyta</taxon>
        <taxon>Magnoliopsida</taxon>
        <taxon>Liliopsida</taxon>
        <taxon>Dioscoreales</taxon>
        <taxon>Dioscoreaceae</taxon>
        <taxon>Dioscorea</taxon>
    </lineage>
</organism>
<reference evidence="2" key="1">
    <citation type="submission" date="2021-03" db="EMBL/GenBank/DDBJ databases">
        <authorList>
            <person name="Li Z."/>
            <person name="Yang C."/>
        </authorList>
    </citation>
    <scope>NUCLEOTIDE SEQUENCE</scope>
    <source>
        <strain evidence="2">Dzin_1.0</strain>
        <tissue evidence="2">Leaf</tissue>
    </source>
</reference>
<accession>A0A9D5CES7</accession>
<comment type="caution">
    <text evidence="2">The sequence shown here is derived from an EMBL/GenBank/DDBJ whole genome shotgun (WGS) entry which is preliminary data.</text>
</comment>
<name>A0A9D5CES7_9LILI</name>
<reference evidence="2" key="2">
    <citation type="journal article" date="2022" name="Hortic Res">
        <title>The genome of Dioscorea zingiberensis sheds light on the biosynthesis, origin and evolution of the medicinally important diosgenin saponins.</title>
        <authorList>
            <person name="Li Y."/>
            <person name="Tan C."/>
            <person name="Li Z."/>
            <person name="Guo J."/>
            <person name="Li S."/>
            <person name="Chen X."/>
            <person name="Wang C."/>
            <person name="Dai X."/>
            <person name="Yang H."/>
            <person name="Song W."/>
            <person name="Hou L."/>
            <person name="Xu J."/>
            <person name="Tong Z."/>
            <person name="Xu A."/>
            <person name="Yuan X."/>
            <person name="Wang W."/>
            <person name="Yang Q."/>
            <person name="Chen L."/>
            <person name="Sun Z."/>
            <person name="Wang K."/>
            <person name="Pan B."/>
            <person name="Chen J."/>
            <person name="Bao Y."/>
            <person name="Liu F."/>
            <person name="Qi X."/>
            <person name="Gang D.R."/>
            <person name="Wen J."/>
            <person name="Li J."/>
        </authorList>
    </citation>
    <scope>NUCLEOTIDE SEQUENCE</scope>
    <source>
        <strain evidence="2">Dzin_1.0</strain>
    </source>
</reference>
<proteinExistence type="predicted"/>
<dbReference type="EMBL" id="JAGGNH010000005">
    <property type="protein sequence ID" value="KAJ0971962.1"/>
    <property type="molecule type" value="Genomic_DNA"/>
</dbReference>
<feature type="region of interest" description="Disordered" evidence="1">
    <location>
        <begin position="1"/>
        <end position="45"/>
    </location>
</feature>
<protein>
    <submittedName>
        <fullName evidence="2">Uncharacterized protein</fullName>
    </submittedName>
</protein>
<dbReference type="PANTHER" id="PTHR33386:SF5">
    <property type="entry name" value="OS02G0740600 PROTEIN"/>
    <property type="match status" value="1"/>
</dbReference>